<dbReference type="RefSeq" id="WP_087463647.1">
    <property type="nucleotide sequence ID" value="NZ_CP021425.1"/>
</dbReference>
<dbReference type="PROSITE" id="PS51257">
    <property type="entry name" value="PROKAR_LIPOPROTEIN"/>
    <property type="match status" value="1"/>
</dbReference>
<reference evidence="1 2" key="1">
    <citation type="submission" date="2017-05" db="EMBL/GenBank/DDBJ databases">
        <title>Genomic insights into alkan degradation activity of Oleiphilus messinensis.</title>
        <authorList>
            <person name="Kozyavkin S.A."/>
            <person name="Slesarev A.I."/>
            <person name="Golyshin P.N."/>
            <person name="Korzhenkov A."/>
            <person name="Golyshina O.N."/>
            <person name="Toshchakov S.V."/>
        </authorList>
    </citation>
    <scope>NUCLEOTIDE SEQUENCE [LARGE SCALE GENOMIC DNA]</scope>
    <source>
        <strain evidence="1 2">ME102</strain>
    </source>
</reference>
<gene>
    <name evidence="1" type="ORF">OLMES_4933</name>
</gene>
<protein>
    <recommendedName>
        <fullName evidence="3">Lipoprotein</fullName>
    </recommendedName>
</protein>
<evidence type="ECO:0000313" key="1">
    <source>
        <dbReference type="EMBL" id="ARU58921.1"/>
    </source>
</evidence>
<dbReference type="InterPro" id="IPR010727">
    <property type="entry name" value="DUF1302"/>
</dbReference>
<organism evidence="1 2">
    <name type="scientific">Oleiphilus messinensis</name>
    <dbReference type="NCBI Taxonomy" id="141451"/>
    <lineage>
        <taxon>Bacteria</taxon>
        <taxon>Pseudomonadati</taxon>
        <taxon>Pseudomonadota</taxon>
        <taxon>Gammaproteobacteria</taxon>
        <taxon>Oceanospirillales</taxon>
        <taxon>Oleiphilaceae</taxon>
        <taxon>Oleiphilus</taxon>
    </lineage>
</organism>
<dbReference type="KEGG" id="ome:OLMES_4933"/>
<evidence type="ECO:0000313" key="2">
    <source>
        <dbReference type="Proteomes" id="UP000196027"/>
    </source>
</evidence>
<proteinExistence type="predicted"/>
<keyword evidence="2" id="KW-1185">Reference proteome</keyword>
<dbReference type="EMBL" id="CP021425">
    <property type="protein sequence ID" value="ARU58921.1"/>
    <property type="molecule type" value="Genomic_DNA"/>
</dbReference>
<accession>A0A1Y0IEP5</accession>
<sequence>MFSAIRNLVVRSGVSGFACGIGLLGCVSSVSAVDLGDVDFSATWEQEWAIDMDQGKSQKFEAQIEPQWQGNWLKQRWTLRLRVRADGVGNLGPATHMPFAYSGATAPAYQNKRFELGIREWFVDGALYSHKFLPDMEWRLGKQQVVWGQADGLKVLDVVNPQRYREFILDEFEDARIPTWMTNVIFPIGEDSTLQVLWIPDTTYHELAEPGTPFQVTTPEEVPVPAPGEQRQIRLSEPDKPGHLLEDSELGLRFSTFTAGWDLTLNYLYHYQDVPVWFQQIQRNQILISPEYKRNHLIGGSASNALGDFTLRAEVGYRTDRYLTATRSATGGINKHPELSSVLGLDWQGVSDTLISAQWFQRYLFNYRDTTVRDQFDQTFSFLVRSDFVNQTWRAEILALHSINNNDGLIRPKVSHELLSELKIWAGADVFYGSRQGLYGQFSERDRILVGFELGF</sequence>
<dbReference type="Pfam" id="PF06980">
    <property type="entry name" value="DUF1302"/>
    <property type="match status" value="1"/>
</dbReference>
<dbReference type="Proteomes" id="UP000196027">
    <property type="component" value="Chromosome"/>
</dbReference>
<evidence type="ECO:0008006" key="3">
    <source>
        <dbReference type="Google" id="ProtNLM"/>
    </source>
</evidence>
<dbReference type="AlphaFoldDB" id="A0A1Y0IEP5"/>
<name>A0A1Y0IEP5_9GAMM</name>